<evidence type="ECO:0000256" key="1">
    <source>
        <dbReference type="SAM" id="Phobius"/>
    </source>
</evidence>
<evidence type="ECO:0008006" key="4">
    <source>
        <dbReference type="Google" id="ProtNLM"/>
    </source>
</evidence>
<feature type="transmembrane region" description="Helical" evidence="1">
    <location>
        <begin position="70"/>
        <end position="87"/>
    </location>
</feature>
<keyword evidence="3" id="KW-1185">Reference proteome</keyword>
<comment type="caution">
    <text evidence="2">The sequence shown here is derived from an EMBL/GenBank/DDBJ whole genome shotgun (WGS) entry which is preliminary data.</text>
</comment>
<dbReference type="Proteomes" id="UP000280792">
    <property type="component" value="Unassembled WGS sequence"/>
</dbReference>
<organism evidence="2 3">
    <name type="scientific">Aestuariirhabdus litorea</name>
    <dbReference type="NCBI Taxonomy" id="2528527"/>
    <lineage>
        <taxon>Bacteria</taxon>
        <taxon>Pseudomonadati</taxon>
        <taxon>Pseudomonadota</taxon>
        <taxon>Gammaproteobacteria</taxon>
        <taxon>Oceanospirillales</taxon>
        <taxon>Aestuariirhabdaceae</taxon>
        <taxon>Aestuariirhabdus</taxon>
    </lineage>
</organism>
<proteinExistence type="predicted"/>
<sequence length="290" mass="31355">MRSLAELIMKGRLQAGGIALVAAAVPMFFWLSSAVVALVLLRRGWNSALEVLIAALIPAGYWALQGNPAALLVISAGAVLAALLRITVSWRTTLLLALIVGAALVVMVQVLIPGTINELSAQAHQIIAQQLASVGESPELDALLDRLQQLLPFVMAGVIAWAYLLFAVASLALARYWQSLLYNPGGFQQEFYQLRLPVLWAVALLAMILMGAQLPPMVTAMIPIASVPLFVAGLALLHGQVALRKMSRVWIYGLYLMLFIATQIAYPLIVLMAFLDSLFDFRSRAAKPQA</sequence>
<evidence type="ECO:0000313" key="2">
    <source>
        <dbReference type="EMBL" id="RRJ82303.1"/>
    </source>
</evidence>
<reference evidence="2 3" key="1">
    <citation type="submission" date="2018-08" db="EMBL/GenBank/DDBJ databases">
        <authorList>
            <person name="Khan S.A."/>
        </authorList>
    </citation>
    <scope>NUCLEOTIDE SEQUENCE [LARGE SCALE GENOMIC DNA]</scope>
    <source>
        <strain evidence="2 3">GTF-13</strain>
    </source>
</reference>
<evidence type="ECO:0000313" key="3">
    <source>
        <dbReference type="Proteomes" id="UP000280792"/>
    </source>
</evidence>
<keyword evidence="1" id="KW-0472">Membrane</keyword>
<dbReference type="AlphaFoldDB" id="A0A3P3VN94"/>
<feature type="transmembrane region" description="Helical" evidence="1">
    <location>
        <begin position="48"/>
        <end position="64"/>
    </location>
</feature>
<feature type="transmembrane region" description="Helical" evidence="1">
    <location>
        <begin position="20"/>
        <end position="41"/>
    </location>
</feature>
<feature type="transmembrane region" description="Helical" evidence="1">
    <location>
        <begin position="94"/>
        <end position="112"/>
    </location>
</feature>
<keyword evidence="1" id="KW-1133">Transmembrane helix</keyword>
<dbReference type="EMBL" id="QWEZ01000002">
    <property type="protein sequence ID" value="RRJ82303.1"/>
    <property type="molecule type" value="Genomic_DNA"/>
</dbReference>
<accession>A0A3P3VN94</accession>
<protein>
    <recommendedName>
        <fullName evidence="4">DUF2232 domain-containing protein</fullName>
    </recommendedName>
</protein>
<keyword evidence="1" id="KW-0812">Transmembrane</keyword>
<dbReference type="RefSeq" id="WP_125016014.1">
    <property type="nucleotide sequence ID" value="NZ_QWEZ01000002.1"/>
</dbReference>
<reference evidence="2 3" key="2">
    <citation type="submission" date="2018-12" db="EMBL/GenBank/DDBJ databases">
        <title>Simiduia agarivorans gen. nov., sp. nov., a marine, agarolytic bacterium isolated from shallow coastal water from Keelung, Taiwan.</title>
        <authorList>
            <person name="Shieh W.Y."/>
        </authorList>
    </citation>
    <scope>NUCLEOTIDE SEQUENCE [LARGE SCALE GENOMIC DNA]</scope>
    <source>
        <strain evidence="2 3">GTF-13</strain>
    </source>
</reference>
<feature type="transmembrane region" description="Helical" evidence="1">
    <location>
        <begin position="150"/>
        <end position="173"/>
    </location>
</feature>
<feature type="transmembrane region" description="Helical" evidence="1">
    <location>
        <begin position="194"/>
        <end position="212"/>
    </location>
</feature>
<feature type="transmembrane region" description="Helical" evidence="1">
    <location>
        <begin position="249"/>
        <end position="275"/>
    </location>
</feature>
<feature type="transmembrane region" description="Helical" evidence="1">
    <location>
        <begin position="218"/>
        <end position="237"/>
    </location>
</feature>
<name>A0A3P3VN94_9GAMM</name>
<gene>
    <name evidence="2" type="ORF">D0544_10470</name>
</gene>